<reference evidence="2" key="1">
    <citation type="submission" date="2014-03" db="EMBL/GenBank/DDBJ databases">
        <authorList>
            <person name="Aksoy S."/>
            <person name="Warren W."/>
            <person name="Wilson R.K."/>
        </authorList>
    </citation>
    <scope>NUCLEOTIDE SEQUENCE [LARGE SCALE GENOMIC DNA]</scope>
    <source>
        <strain evidence="2">IAEA</strain>
    </source>
</reference>
<evidence type="ECO:0000313" key="2">
    <source>
        <dbReference type="Proteomes" id="UP000091820"/>
    </source>
</evidence>
<reference evidence="1" key="2">
    <citation type="submission" date="2020-05" db="UniProtKB">
        <authorList>
            <consortium name="EnsemblMetazoa"/>
        </authorList>
    </citation>
    <scope>IDENTIFICATION</scope>
    <source>
        <strain evidence="1">IAEA</strain>
    </source>
</reference>
<name>A0A1A9W6P6_9MUSC</name>
<organism evidence="1 2">
    <name type="scientific">Glossina brevipalpis</name>
    <dbReference type="NCBI Taxonomy" id="37001"/>
    <lineage>
        <taxon>Eukaryota</taxon>
        <taxon>Metazoa</taxon>
        <taxon>Ecdysozoa</taxon>
        <taxon>Arthropoda</taxon>
        <taxon>Hexapoda</taxon>
        <taxon>Insecta</taxon>
        <taxon>Pterygota</taxon>
        <taxon>Neoptera</taxon>
        <taxon>Endopterygota</taxon>
        <taxon>Diptera</taxon>
        <taxon>Brachycera</taxon>
        <taxon>Muscomorpha</taxon>
        <taxon>Hippoboscoidea</taxon>
        <taxon>Glossinidae</taxon>
        <taxon>Glossina</taxon>
    </lineage>
</organism>
<keyword evidence="2" id="KW-1185">Reference proteome</keyword>
<dbReference type="EnsemblMetazoa" id="GBRI008183-RA">
    <property type="protein sequence ID" value="GBRI008183-PA"/>
    <property type="gene ID" value="GBRI008183"/>
</dbReference>
<protein>
    <submittedName>
        <fullName evidence="1">Uncharacterized protein</fullName>
    </submittedName>
</protein>
<dbReference type="VEuPathDB" id="VectorBase:GBRI008183"/>
<evidence type="ECO:0000313" key="1">
    <source>
        <dbReference type="EnsemblMetazoa" id="GBRI008183-PA"/>
    </source>
</evidence>
<proteinExistence type="predicted"/>
<dbReference type="STRING" id="37001.A0A1A9W6P6"/>
<sequence>MDLNAMRLRTHSLDDEDTISGNSRTSYSGFHNSAFNSDSECGAAPISVRDMIKRYNSAFKSDNNVKANYSLKHARANSLMRHQSQHLLPASKESGCALNNFASQMAVGQEDDNTSVHKNCCKNCSTCTCCQNKWRKQTAPSKMSMQSDSINSAVSTGMLCKELALECANKKHDNKDKKTNLIATNTRSRLHSTDSADEVNCHTIESSYQSKTTIAKTASGVRIIIDIYFDQEQCVNATDVIGSRVETDIPHSRILSEFQQQSLAVSQSLQKDNR</sequence>
<dbReference type="Proteomes" id="UP000091820">
    <property type="component" value="Unassembled WGS sequence"/>
</dbReference>
<dbReference type="AlphaFoldDB" id="A0A1A9W6P6"/>
<accession>A0A1A9W6P6</accession>